<gene>
    <name evidence="1" type="ORF">GOODEAATRI_001580</name>
</gene>
<evidence type="ECO:0000313" key="2">
    <source>
        <dbReference type="Proteomes" id="UP001476798"/>
    </source>
</evidence>
<reference evidence="1 2" key="1">
    <citation type="submission" date="2021-06" db="EMBL/GenBank/DDBJ databases">
        <authorList>
            <person name="Palmer J.M."/>
        </authorList>
    </citation>
    <scope>NUCLEOTIDE SEQUENCE [LARGE SCALE GENOMIC DNA]</scope>
    <source>
        <strain evidence="1 2">GA_2019</strain>
        <tissue evidence="1">Muscle</tissue>
    </source>
</reference>
<dbReference type="Proteomes" id="UP001476798">
    <property type="component" value="Unassembled WGS sequence"/>
</dbReference>
<dbReference type="EMBL" id="JAHRIO010060020">
    <property type="protein sequence ID" value="MEQ2177230.1"/>
    <property type="molecule type" value="Genomic_DNA"/>
</dbReference>
<name>A0ABV0P0K2_9TELE</name>
<accession>A0ABV0P0K2</accession>
<evidence type="ECO:0000313" key="1">
    <source>
        <dbReference type="EMBL" id="MEQ2177230.1"/>
    </source>
</evidence>
<keyword evidence="2" id="KW-1185">Reference proteome</keyword>
<protein>
    <submittedName>
        <fullName evidence="1">Uncharacterized protein</fullName>
    </submittedName>
</protein>
<comment type="caution">
    <text evidence="1">The sequence shown here is derived from an EMBL/GenBank/DDBJ whole genome shotgun (WGS) entry which is preliminary data.</text>
</comment>
<organism evidence="1 2">
    <name type="scientific">Goodea atripinnis</name>
    <dbReference type="NCBI Taxonomy" id="208336"/>
    <lineage>
        <taxon>Eukaryota</taxon>
        <taxon>Metazoa</taxon>
        <taxon>Chordata</taxon>
        <taxon>Craniata</taxon>
        <taxon>Vertebrata</taxon>
        <taxon>Euteleostomi</taxon>
        <taxon>Actinopterygii</taxon>
        <taxon>Neopterygii</taxon>
        <taxon>Teleostei</taxon>
        <taxon>Neoteleostei</taxon>
        <taxon>Acanthomorphata</taxon>
        <taxon>Ovalentaria</taxon>
        <taxon>Atherinomorphae</taxon>
        <taxon>Cyprinodontiformes</taxon>
        <taxon>Goodeidae</taxon>
        <taxon>Goodea</taxon>
    </lineage>
</organism>
<sequence length="109" mass="12030">MAINFSGQFAQCSLKLTKAHNLTRGLPDWQEIADRKQHCPVVLKDETGSEGETGRASHAECEWHCARGEVIVPVRPHCFSMLFTLKTRGGTSAIFVCAEDRAAHHNAIV</sequence>
<proteinExistence type="predicted"/>